<evidence type="ECO:0000256" key="1">
    <source>
        <dbReference type="ARBA" id="ARBA00000971"/>
    </source>
</evidence>
<dbReference type="InterPro" id="IPR046357">
    <property type="entry name" value="PPIase_dom_sf"/>
</dbReference>
<dbReference type="GO" id="GO:0003755">
    <property type="term" value="F:peptidyl-prolyl cis-trans isomerase activity"/>
    <property type="evidence" value="ECO:0007669"/>
    <property type="project" value="UniProtKB-KW"/>
</dbReference>
<accession>A0A9D1KTF0</accession>
<feature type="chain" id="PRO_5039718651" description="peptidylprolyl isomerase" evidence="5">
    <location>
        <begin position="21"/>
        <end position="280"/>
    </location>
</feature>
<comment type="catalytic activity">
    <reaction evidence="1 4">
        <text>[protein]-peptidylproline (omega=180) = [protein]-peptidylproline (omega=0)</text>
        <dbReference type="Rhea" id="RHEA:16237"/>
        <dbReference type="Rhea" id="RHEA-COMP:10747"/>
        <dbReference type="Rhea" id="RHEA-COMP:10748"/>
        <dbReference type="ChEBI" id="CHEBI:83833"/>
        <dbReference type="ChEBI" id="CHEBI:83834"/>
        <dbReference type="EC" id="5.2.1.8"/>
    </reaction>
</comment>
<dbReference type="InterPro" id="IPR001179">
    <property type="entry name" value="PPIase_FKBP_dom"/>
</dbReference>
<dbReference type="AlphaFoldDB" id="A0A9D1KTF0"/>
<evidence type="ECO:0000256" key="4">
    <source>
        <dbReference type="PROSITE-ProRule" id="PRU00277"/>
    </source>
</evidence>
<evidence type="ECO:0000313" key="8">
    <source>
        <dbReference type="Proteomes" id="UP000824161"/>
    </source>
</evidence>
<evidence type="ECO:0000313" key="7">
    <source>
        <dbReference type="EMBL" id="HIT97907.1"/>
    </source>
</evidence>
<keyword evidence="4" id="KW-0413">Isomerase</keyword>
<sequence length="280" mass="31276">MMLKRTLVLFCAALGFSACLKENTTDETYYLVDAIDSEGIELFLRTHKVVEGEYGPEMVEVDLSDPNSLWNTRRTEPLTEDTPYEDLIGHVFEDTTHVRLVTSAGDTVPVPAGVWVYVNKRGYSQKRPADSSAVLVTYTGTLLNDKQFTINPYGVTIYLYQDNIVGFRLGMKYFEMGHLVTETITPEPNEDGTQDPPYEQTTWQDNGQGWVFIPSQVGYGNTLASDVPPYSVLVYKVDLLSIADYPGTSSEEAVVTPLGKETTMWMNLPPAGKTVKENEK</sequence>
<evidence type="ECO:0000256" key="5">
    <source>
        <dbReference type="SAM" id="SignalP"/>
    </source>
</evidence>
<keyword evidence="5" id="KW-0732">Signal</keyword>
<evidence type="ECO:0000256" key="2">
    <source>
        <dbReference type="ARBA" id="ARBA00013194"/>
    </source>
</evidence>
<dbReference type="PROSITE" id="PS51257">
    <property type="entry name" value="PROKAR_LIPOPROTEIN"/>
    <property type="match status" value="1"/>
</dbReference>
<evidence type="ECO:0000256" key="3">
    <source>
        <dbReference type="ARBA" id="ARBA00023110"/>
    </source>
</evidence>
<dbReference type="EC" id="5.2.1.8" evidence="2 4"/>
<gene>
    <name evidence="7" type="ORF">IAC44_03615</name>
</gene>
<organism evidence="7 8">
    <name type="scientific">Candidatus Merdimorpha stercoravium</name>
    <dbReference type="NCBI Taxonomy" id="2840863"/>
    <lineage>
        <taxon>Bacteria</taxon>
        <taxon>Pseudomonadati</taxon>
        <taxon>Bacteroidota</taxon>
        <taxon>Flavobacteriia</taxon>
        <taxon>Flavobacteriales</taxon>
        <taxon>Candidatus Merdimorpha</taxon>
    </lineage>
</organism>
<proteinExistence type="predicted"/>
<keyword evidence="3 4" id="KW-0697">Rotamase</keyword>
<feature type="signal peptide" evidence="5">
    <location>
        <begin position="1"/>
        <end position="20"/>
    </location>
</feature>
<reference evidence="7" key="1">
    <citation type="submission" date="2020-10" db="EMBL/GenBank/DDBJ databases">
        <authorList>
            <person name="Gilroy R."/>
        </authorList>
    </citation>
    <scope>NUCLEOTIDE SEQUENCE</scope>
    <source>
        <strain evidence="7">1383</strain>
    </source>
</reference>
<dbReference type="Proteomes" id="UP000824161">
    <property type="component" value="Unassembled WGS sequence"/>
</dbReference>
<reference evidence="7" key="2">
    <citation type="journal article" date="2021" name="PeerJ">
        <title>Extensive microbial diversity within the chicken gut microbiome revealed by metagenomics and culture.</title>
        <authorList>
            <person name="Gilroy R."/>
            <person name="Ravi A."/>
            <person name="Getino M."/>
            <person name="Pursley I."/>
            <person name="Horton D.L."/>
            <person name="Alikhan N.F."/>
            <person name="Baker D."/>
            <person name="Gharbi K."/>
            <person name="Hall N."/>
            <person name="Watson M."/>
            <person name="Adriaenssens E.M."/>
            <person name="Foster-Nyarko E."/>
            <person name="Jarju S."/>
            <person name="Secka A."/>
            <person name="Antonio M."/>
            <person name="Oren A."/>
            <person name="Chaudhuri R.R."/>
            <person name="La Ragione R."/>
            <person name="Hildebrand F."/>
            <person name="Pallen M.J."/>
        </authorList>
    </citation>
    <scope>NUCLEOTIDE SEQUENCE</scope>
    <source>
        <strain evidence="7">1383</strain>
    </source>
</reference>
<dbReference type="SUPFAM" id="SSF54534">
    <property type="entry name" value="FKBP-like"/>
    <property type="match status" value="1"/>
</dbReference>
<comment type="caution">
    <text evidence="7">The sequence shown here is derived from an EMBL/GenBank/DDBJ whole genome shotgun (WGS) entry which is preliminary data.</text>
</comment>
<dbReference type="EMBL" id="DVLY01000084">
    <property type="protein sequence ID" value="HIT97907.1"/>
    <property type="molecule type" value="Genomic_DNA"/>
</dbReference>
<name>A0A9D1KTF0_9FLAO</name>
<evidence type="ECO:0000259" key="6">
    <source>
        <dbReference type="PROSITE" id="PS50059"/>
    </source>
</evidence>
<dbReference type="Gene3D" id="3.10.50.40">
    <property type="match status" value="1"/>
</dbReference>
<protein>
    <recommendedName>
        <fullName evidence="2 4">peptidylprolyl isomerase</fullName>
        <ecNumber evidence="2 4">5.2.1.8</ecNumber>
    </recommendedName>
</protein>
<feature type="domain" description="PPIase FKBP-type" evidence="6">
    <location>
        <begin position="131"/>
        <end position="243"/>
    </location>
</feature>
<dbReference type="PROSITE" id="PS50059">
    <property type="entry name" value="FKBP_PPIASE"/>
    <property type="match status" value="1"/>
</dbReference>